<dbReference type="Proteomes" id="UP000316331">
    <property type="component" value="Unassembled WGS sequence"/>
</dbReference>
<feature type="region of interest" description="Disordered" evidence="1">
    <location>
        <begin position="363"/>
        <end position="395"/>
    </location>
</feature>
<feature type="transmembrane region" description="Helical" evidence="2">
    <location>
        <begin position="171"/>
        <end position="190"/>
    </location>
</feature>
<dbReference type="NCBIfam" id="NF042915">
    <property type="entry name" value="MAB_1171c_fam"/>
    <property type="match status" value="1"/>
</dbReference>
<evidence type="ECO:0000313" key="5">
    <source>
        <dbReference type="Proteomes" id="UP000316331"/>
    </source>
</evidence>
<comment type="caution">
    <text evidence="4">The sequence shown here is derived from an EMBL/GenBank/DDBJ whole genome shotgun (WGS) entry which is preliminary data.</text>
</comment>
<sequence length="395" mass="42650">MSFTVTDTVAWAIIGWVILVLAGRLILVRDTVIDYLVNRLLLWGLLALLLYRWPETGPFAGVVERLAIGCVVLSTSYLVGIALVEGVNEDMSQVRQRERRYCAIALASTATVLFAGWSADAEGLPLDLGIGWQGFLLILSISVPIAVNTVLFAIRGIRELWIGSHEGVEKLAGLVLFVVNLFAWTNQLLMMSQIVFGRPDLGPHLPRVEWIFTICIAANGALLALPLAASLGEAAGLDAAGRSCRRLRVLWRDLTEAVPEIVMPPGVGTGSRGRLFRMTVEIRDAILHLGPYLPPVHGEDPSGGPGELDRFAHRLALATAARKAGVQPENPTGARLSGLPAGDFDADLRQLRELARAWRRMRSSGVSIDESARPTLSPPPGTGPAGLKQTMPWGS</sequence>
<dbReference type="InterPro" id="IPR046675">
    <property type="entry name" value="DUF6545"/>
</dbReference>
<keyword evidence="2" id="KW-0472">Membrane</keyword>
<feature type="transmembrane region" description="Helical" evidence="2">
    <location>
        <begin position="210"/>
        <end position="232"/>
    </location>
</feature>
<keyword evidence="2" id="KW-0812">Transmembrane</keyword>
<dbReference type="EMBL" id="VFPG01000001">
    <property type="protein sequence ID" value="TQM31177.1"/>
    <property type="molecule type" value="Genomic_DNA"/>
</dbReference>
<feature type="transmembrane region" description="Helical" evidence="2">
    <location>
        <begin position="100"/>
        <end position="118"/>
    </location>
</feature>
<proteinExistence type="predicted"/>
<gene>
    <name evidence="4" type="ORF">FB390_2830</name>
</gene>
<keyword evidence="5" id="KW-1185">Reference proteome</keyword>
<accession>A0A543FBG7</accession>
<feature type="transmembrane region" description="Helical" evidence="2">
    <location>
        <begin position="6"/>
        <end position="27"/>
    </location>
</feature>
<feature type="transmembrane region" description="Helical" evidence="2">
    <location>
        <begin position="36"/>
        <end position="54"/>
    </location>
</feature>
<feature type="domain" description="DUF6545" evidence="3">
    <location>
        <begin position="241"/>
        <end position="360"/>
    </location>
</feature>
<evidence type="ECO:0000256" key="1">
    <source>
        <dbReference type="SAM" id="MobiDB-lite"/>
    </source>
</evidence>
<keyword evidence="2" id="KW-1133">Transmembrane helix</keyword>
<reference evidence="4 5" key="1">
    <citation type="submission" date="2019-06" db="EMBL/GenBank/DDBJ databases">
        <title>Sequencing the genomes of 1000 actinobacteria strains.</title>
        <authorList>
            <person name="Klenk H.-P."/>
        </authorList>
    </citation>
    <scope>NUCLEOTIDE SEQUENCE [LARGE SCALE GENOMIC DNA]</scope>
    <source>
        <strain evidence="4 5">DSM 103495</strain>
    </source>
</reference>
<evidence type="ECO:0000256" key="2">
    <source>
        <dbReference type="SAM" id="Phobius"/>
    </source>
</evidence>
<feature type="transmembrane region" description="Helical" evidence="2">
    <location>
        <begin position="66"/>
        <end position="88"/>
    </location>
</feature>
<dbReference type="Pfam" id="PF20182">
    <property type="entry name" value="DUF6545"/>
    <property type="match status" value="1"/>
</dbReference>
<dbReference type="AlphaFoldDB" id="A0A543FBG7"/>
<feature type="transmembrane region" description="Helical" evidence="2">
    <location>
        <begin position="130"/>
        <end position="151"/>
    </location>
</feature>
<evidence type="ECO:0000313" key="4">
    <source>
        <dbReference type="EMBL" id="TQM31177.1"/>
    </source>
</evidence>
<organism evidence="4 5">
    <name type="scientific">Nocardia bhagyanarayanae</name>
    <dbReference type="NCBI Taxonomy" id="1215925"/>
    <lineage>
        <taxon>Bacteria</taxon>
        <taxon>Bacillati</taxon>
        <taxon>Actinomycetota</taxon>
        <taxon>Actinomycetes</taxon>
        <taxon>Mycobacteriales</taxon>
        <taxon>Nocardiaceae</taxon>
        <taxon>Nocardia</taxon>
    </lineage>
</organism>
<protein>
    <recommendedName>
        <fullName evidence="3">DUF6545 domain-containing protein</fullName>
    </recommendedName>
</protein>
<dbReference type="InterPro" id="IPR050039">
    <property type="entry name" value="MAB_1171c-like"/>
</dbReference>
<evidence type="ECO:0000259" key="3">
    <source>
        <dbReference type="Pfam" id="PF20182"/>
    </source>
</evidence>
<name>A0A543FBG7_9NOCA</name>